<sequence>MKLEVFGTGCTKCKRMYDNVTEAVKKSGIEADIVKVEALEEIVNRGVMMTPSLFLDGEEVVAGRVPTVNEIMEIIQESA</sequence>
<dbReference type="KEGG" id="mrtj:KHC33_10775"/>
<keyword evidence="3 5" id="KW-0676">Redox-active center</keyword>
<keyword evidence="2 3" id="KW-0249">Electron transport</keyword>
<comment type="function">
    <text evidence="3">Does not function as a glutathione-disulfide oxidoreductase in the presence of glutathione and glutathione reductase. Has low thioredoxin activity in vitro.</text>
</comment>
<evidence type="ECO:0000256" key="3">
    <source>
        <dbReference type="PIRNR" id="PIRNR037031"/>
    </source>
</evidence>
<dbReference type="AlphaFoldDB" id="A0A8E7EIW1"/>
<keyword evidence="8" id="KW-1185">Reference proteome</keyword>
<dbReference type="PANTHER" id="PTHR36450">
    <property type="entry name" value="THIOREDOXIN"/>
    <property type="match status" value="1"/>
</dbReference>
<protein>
    <recommendedName>
        <fullName evidence="3">Thioredoxin</fullName>
    </recommendedName>
</protein>
<evidence type="ECO:0000256" key="4">
    <source>
        <dbReference type="PIRSR" id="PIRSR037031-50"/>
    </source>
</evidence>
<name>A0A8E7EIW1_9EURY</name>
<comment type="similarity">
    <text evidence="1 3">Belongs to the glutaredoxin family.</text>
</comment>
<evidence type="ECO:0000313" key="8">
    <source>
        <dbReference type="Proteomes" id="UP000680656"/>
    </source>
</evidence>
<evidence type="ECO:0000256" key="1">
    <source>
        <dbReference type="ARBA" id="ARBA00007787"/>
    </source>
</evidence>
<dbReference type="NCBIfam" id="TIGR00412">
    <property type="entry name" value="redox_disulf_2"/>
    <property type="match status" value="1"/>
</dbReference>
<dbReference type="PANTHER" id="PTHR36450:SF1">
    <property type="entry name" value="THIOREDOXIN"/>
    <property type="match status" value="1"/>
</dbReference>
<evidence type="ECO:0000256" key="2">
    <source>
        <dbReference type="ARBA" id="ARBA00022982"/>
    </source>
</evidence>
<dbReference type="InterPro" id="IPR036249">
    <property type="entry name" value="Thioredoxin-like_sf"/>
</dbReference>
<dbReference type="RefSeq" id="WP_214418644.1">
    <property type="nucleotide sequence ID" value="NZ_CP075546.1"/>
</dbReference>
<dbReference type="PIRSF" id="PIRSF037031">
    <property type="entry name" value="Redox_disulphide_2"/>
    <property type="match status" value="1"/>
</dbReference>
<evidence type="ECO:0000259" key="6">
    <source>
        <dbReference type="Pfam" id="PF13192"/>
    </source>
</evidence>
<feature type="domain" description="Thioredoxin-like fold" evidence="6">
    <location>
        <begin position="1"/>
        <end position="76"/>
    </location>
</feature>
<keyword evidence="3" id="KW-0813">Transport</keyword>
<feature type="active site" description="Nucleophile" evidence="4">
    <location>
        <position position="13"/>
    </location>
</feature>
<evidence type="ECO:0000313" key="7">
    <source>
        <dbReference type="EMBL" id="QVV87825.1"/>
    </source>
</evidence>
<evidence type="ECO:0000256" key="5">
    <source>
        <dbReference type="PIRSR" id="PIRSR037031-51"/>
    </source>
</evidence>
<organism evidence="7 8">
    <name type="scientific">Methanospirillum purgamenti</name>
    <dbReference type="NCBI Taxonomy" id="2834276"/>
    <lineage>
        <taxon>Archaea</taxon>
        <taxon>Methanobacteriati</taxon>
        <taxon>Methanobacteriota</taxon>
        <taxon>Stenosarchaea group</taxon>
        <taxon>Methanomicrobia</taxon>
        <taxon>Methanomicrobiales</taxon>
        <taxon>Methanospirillaceae</taxon>
        <taxon>Methanospirillum</taxon>
    </lineage>
</organism>
<feature type="active site" description="Nucleophile" evidence="4">
    <location>
        <position position="10"/>
    </location>
</feature>
<keyword evidence="5" id="KW-1015">Disulfide bond</keyword>
<gene>
    <name evidence="7" type="ORF">KHC33_10775</name>
</gene>
<feature type="disulfide bond" description="Redox-active" evidence="5">
    <location>
        <begin position="10"/>
        <end position="13"/>
    </location>
</feature>
<dbReference type="Proteomes" id="UP000680656">
    <property type="component" value="Chromosome"/>
</dbReference>
<dbReference type="Gene3D" id="3.40.30.10">
    <property type="entry name" value="Glutaredoxin"/>
    <property type="match status" value="1"/>
</dbReference>
<accession>A0A8E7EIW1</accession>
<reference evidence="7 8" key="1">
    <citation type="submission" date="2021-05" db="EMBL/GenBank/DDBJ databases">
        <title>A novel Methanospirillum isolate from a pyrite-forming mixed culture.</title>
        <authorList>
            <person name="Bunk B."/>
            <person name="Sproer C."/>
            <person name="Spring S."/>
            <person name="Pester M."/>
        </authorList>
    </citation>
    <scope>NUCLEOTIDE SEQUENCE [LARGE SCALE GENOMIC DNA]</scope>
    <source>
        <strain evidence="7 8">J.3.6.1-F.2.7.3</strain>
    </source>
</reference>
<dbReference type="Pfam" id="PF13192">
    <property type="entry name" value="Thioredoxin_3"/>
    <property type="match status" value="1"/>
</dbReference>
<dbReference type="InterPro" id="IPR012336">
    <property type="entry name" value="Thioredoxin-like_fold"/>
</dbReference>
<dbReference type="SUPFAM" id="SSF52833">
    <property type="entry name" value="Thioredoxin-like"/>
    <property type="match status" value="1"/>
</dbReference>
<dbReference type="GeneID" id="65565378"/>
<proteinExistence type="inferred from homology"/>
<dbReference type="InterPro" id="IPR005243">
    <property type="entry name" value="THIRX-like_proc"/>
</dbReference>
<dbReference type="EMBL" id="CP075546">
    <property type="protein sequence ID" value="QVV87825.1"/>
    <property type="molecule type" value="Genomic_DNA"/>
</dbReference>